<evidence type="ECO:0000256" key="3">
    <source>
        <dbReference type="ARBA" id="ARBA00022676"/>
    </source>
</evidence>
<dbReference type="PANTHER" id="PTHR10515:SF0">
    <property type="entry name" value="THYMIDINE PHOSPHORYLASE"/>
    <property type="match status" value="1"/>
</dbReference>
<dbReference type="InterPro" id="IPR036320">
    <property type="entry name" value="Glycosyl_Trfase_fam3_N_dom_sf"/>
</dbReference>
<dbReference type="SUPFAM" id="SSF54680">
    <property type="entry name" value="Pyrimidine nucleoside phosphorylase C-terminal domain"/>
    <property type="match status" value="1"/>
</dbReference>
<dbReference type="InterPro" id="IPR036566">
    <property type="entry name" value="PYNP-like_C_sf"/>
</dbReference>
<dbReference type="InterPro" id="IPR013102">
    <property type="entry name" value="PYNP_C"/>
</dbReference>
<dbReference type="SUPFAM" id="SSF52418">
    <property type="entry name" value="Nucleoside phosphorylase/phosphoribosyltransferase catalytic domain"/>
    <property type="match status" value="1"/>
</dbReference>
<dbReference type="InterPro" id="IPR035902">
    <property type="entry name" value="Nuc_phospho_transferase"/>
</dbReference>
<dbReference type="InterPro" id="IPR000053">
    <property type="entry name" value="Thymidine/pyrmidine_PPase"/>
</dbReference>
<dbReference type="Gene3D" id="1.20.970.10">
    <property type="entry name" value="Transferase, Pyrimidine Nucleoside Phosphorylase, Chain C"/>
    <property type="match status" value="1"/>
</dbReference>
<proteinExistence type="inferred from homology"/>
<sequence length="461" mass="48913">MTDFNVADLIASKRDGDLLTRDQIHYFAKRVASGDVAESQIGAMLMAIWLKGMTTEETVYLTEAMINSGSILAWPAEWGGCIGDKHSTGGVGDKVSLVLAPALAACKVKVPMISGRGLGHTGGTLDKLESIPGFTVNLTPDEMLKVLQSVGCCIVGQTESLVPADRVLYAIRDITGTVASIPLIASSIVSKKAAESLSALVLDVKCGRAAFASSLSTARQLATTLVNTAEGLGVKCTALITQMDHPIGKAIGNSLEVVESIQCLHGDGPDDLEELVCLQGGYLLHSLKKVKSREEGSEFIKKTLQNGMAIKKFKEMLIAQGVAQNIAETLCKKGANPYDHIPLAPQSHEFKAKKTGHIKDIDALHFATVCGNLGAGRQKVTDKVEHGVGITLNVRVGDYVKEGEVLGVVYHSGHLTIDAVNSLQESITIEVNGSGECLSVKSRLIEVVDRLETTNGIFVGQ</sequence>
<dbReference type="InterPro" id="IPR000312">
    <property type="entry name" value="Glycosyl_Trfase_fam3"/>
</dbReference>
<evidence type="ECO:0000256" key="1">
    <source>
        <dbReference type="ARBA" id="ARBA00006915"/>
    </source>
</evidence>
<dbReference type="InterPro" id="IPR017459">
    <property type="entry name" value="Glycosyl_Trfase_fam3_N_dom"/>
</dbReference>
<evidence type="ECO:0000256" key="2">
    <source>
        <dbReference type="ARBA" id="ARBA00011738"/>
    </source>
</evidence>
<accession>A0A913XHI1</accession>
<evidence type="ECO:0000313" key="8">
    <source>
        <dbReference type="Proteomes" id="UP000887567"/>
    </source>
</evidence>
<dbReference type="AlphaFoldDB" id="A0A913XHI1"/>
<protein>
    <recommendedName>
        <fullName evidence="5">Thymidine phosphorylase</fullName>
        <shortName evidence="5">TP</shortName>
        <ecNumber evidence="5">2.4.2.4</ecNumber>
    </recommendedName>
    <alternativeName>
        <fullName evidence="5">TdRPase</fullName>
    </alternativeName>
</protein>
<dbReference type="InterPro" id="IPR017872">
    <property type="entry name" value="Pyrmidine_PPase_CS"/>
</dbReference>
<dbReference type="Gene3D" id="3.40.1030.10">
    <property type="entry name" value="Nucleoside phosphorylase/phosphoribosyltransferase catalytic domain"/>
    <property type="match status" value="1"/>
</dbReference>
<dbReference type="NCBIfam" id="TIGR02644">
    <property type="entry name" value="Y_phosphoryl"/>
    <property type="match status" value="1"/>
</dbReference>
<reference evidence="7" key="1">
    <citation type="submission" date="2022-11" db="UniProtKB">
        <authorList>
            <consortium name="EnsemblMetazoa"/>
        </authorList>
    </citation>
    <scope>IDENTIFICATION</scope>
</reference>
<dbReference type="GO" id="GO:0009032">
    <property type="term" value="F:thymidine phosphorylase activity"/>
    <property type="evidence" value="ECO:0007669"/>
    <property type="project" value="UniProtKB-UniRule"/>
</dbReference>
<dbReference type="Gene3D" id="3.90.1170.30">
    <property type="entry name" value="Pyrimidine nucleoside phosphorylase-like, C-terminal domain"/>
    <property type="match status" value="1"/>
</dbReference>
<dbReference type="GO" id="GO:0005829">
    <property type="term" value="C:cytosol"/>
    <property type="evidence" value="ECO:0007669"/>
    <property type="project" value="TreeGrafter"/>
</dbReference>
<dbReference type="Pfam" id="PF00591">
    <property type="entry name" value="Glycos_transf_3"/>
    <property type="match status" value="1"/>
</dbReference>
<dbReference type="OMA" id="VWGGATN"/>
<keyword evidence="8" id="KW-1185">Reference proteome</keyword>
<dbReference type="SUPFAM" id="SSF47648">
    <property type="entry name" value="Nucleoside phosphorylase/phosphoribosyltransferase N-terminal domain"/>
    <property type="match status" value="1"/>
</dbReference>
<comment type="catalytic activity">
    <reaction evidence="5">
        <text>thymidine + phosphate = 2-deoxy-alpha-D-ribose 1-phosphate + thymine</text>
        <dbReference type="Rhea" id="RHEA:16037"/>
        <dbReference type="ChEBI" id="CHEBI:17748"/>
        <dbReference type="ChEBI" id="CHEBI:17821"/>
        <dbReference type="ChEBI" id="CHEBI:43474"/>
        <dbReference type="ChEBI" id="CHEBI:57259"/>
        <dbReference type="EC" id="2.4.2.4"/>
    </reaction>
</comment>
<dbReference type="GO" id="GO:0006213">
    <property type="term" value="P:pyrimidine nucleoside metabolic process"/>
    <property type="evidence" value="ECO:0007669"/>
    <property type="project" value="UniProtKB-UniRule"/>
</dbReference>
<dbReference type="FunFam" id="3.40.1030.10:FF:000003">
    <property type="entry name" value="Pyrimidine-nucleoside phosphorylase"/>
    <property type="match status" value="1"/>
</dbReference>
<keyword evidence="3 5" id="KW-0328">Glycosyltransferase</keyword>
<dbReference type="SMART" id="SM00941">
    <property type="entry name" value="PYNP_C"/>
    <property type="match status" value="1"/>
</dbReference>
<dbReference type="KEGG" id="epa:110242801"/>
<dbReference type="EnsemblMetazoa" id="XM_021048828.2">
    <property type="protein sequence ID" value="XP_020904487.1"/>
    <property type="gene ID" value="LOC110242801"/>
</dbReference>
<dbReference type="PANTHER" id="PTHR10515">
    <property type="entry name" value="THYMIDINE PHOSPHORYLASE"/>
    <property type="match status" value="1"/>
</dbReference>
<dbReference type="InterPro" id="IPR018090">
    <property type="entry name" value="Pyrmidine_PPas_bac/euk"/>
</dbReference>
<dbReference type="Proteomes" id="UP000887567">
    <property type="component" value="Unplaced"/>
</dbReference>
<organism evidence="7 8">
    <name type="scientific">Exaiptasia diaphana</name>
    <name type="common">Tropical sea anemone</name>
    <name type="synonym">Aiptasia pulchella</name>
    <dbReference type="NCBI Taxonomy" id="2652724"/>
    <lineage>
        <taxon>Eukaryota</taxon>
        <taxon>Metazoa</taxon>
        <taxon>Cnidaria</taxon>
        <taxon>Anthozoa</taxon>
        <taxon>Hexacorallia</taxon>
        <taxon>Actiniaria</taxon>
        <taxon>Aiptasiidae</taxon>
        <taxon>Exaiptasia</taxon>
    </lineage>
</organism>
<dbReference type="NCBIfam" id="NF004490">
    <property type="entry name" value="PRK05820.1"/>
    <property type="match status" value="1"/>
</dbReference>
<evidence type="ECO:0000256" key="4">
    <source>
        <dbReference type="ARBA" id="ARBA00022679"/>
    </source>
</evidence>
<dbReference type="PIRSF" id="PIRSF000478">
    <property type="entry name" value="TP_PyNP"/>
    <property type="match status" value="1"/>
</dbReference>
<dbReference type="Pfam" id="PF07831">
    <property type="entry name" value="PYNP_C"/>
    <property type="match status" value="1"/>
</dbReference>
<evidence type="ECO:0000313" key="7">
    <source>
        <dbReference type="EnsemblMetazoa" id="XP_020904487.1"/>
    </source>
</evidence>
<comment type="pathway">
    <text evidence="5">Pyrimidine metabolism; dTMP biosynthesis via salvage pathway; dTMP from thymine: step 1/2.</text>
</comment>
<evidence type="ECO:0000256" key="5">
    <source>
        <dbReference type="PIRNR" id="PIRNR000478"/>
    </source>
</evidence>
<keyword evidence="4 5" id="KW-0808">Transferase</keyword>
<comment type="function">
    <text evidence="5">Catalyzes the reversible phosphorolysis of thymidine. The produced molecules are then utilized as carbon and energy sources or in the rescue of pyrimidine bases for nucleotide synthesis.</text>
</comment>
<dbReference type="PROSITE" id="PS00647">
    <property type="entry name" value="THYMID_PHOSPHORYLASE"/>
    <property type="match status" value="1"/>
</dbReference>
<name>A0A913XHI1_EXADI</name>
<evidence type="ECO:0000259" key="6">
    <source>
        <dbReference type="SMART" id="SM00941"/>
    </source>
</evidence>
<feature type="domain" description="Pyrimidine nucleoside phosphorylase C-terminal" evidence="6">
    <location>
        <begin position="357"/>
        <end position="430"/>
    </location>
</feature>
<comment type="subunit">
    <text evidence="2 5">Homodimer.</text>
</comment>
<comment type="similarity">
    <text evidence="1 5">Belongs to the thymidine/pyrimidine-nucleoside phosphorylase family.</text>
</comment>
<dbReference type="GeneID" id="110242801"/>
<dbReference type="OrthoDB" id="445007at2759"/>
<dbReference type="GO" id="GO:0004645">
    <property type="term" value="F:1,4-alpha-oligoglucan phosphorylase activity"/>
    <property type="evidence" value="ECO:0007669"/>
    <property type="project" value="InterPro"/>
</dbReference>
<dbReference type="EC" id="2.4.2.4" evidence="5"/>
<dbReference type="Pfam" id="PF02885">
    <property type="entry name" value="Glycos_trans_3N"/>
    <property type="match status" value="1"/>
</dbReference>
<dbReference type="RefSeq" id="XP_020904487.1">
    <property type="nucleotide sequence ID" value="XM_021048828.2"/>
</dbReference>
<dbReference type="GO" id="GO:0006206">
    <property type="term" value="P:pyrimidine nucleobase metabolic process"/>
    <property type="evidence" value="ECO:0007669"/>
    <property type="project" value="InterPro"/>
</dbReference>